<evidence type="ECO:0000313" key="1">
    <source>
        <dbReference type="EMBL" id="PXX79210.1"/>
    </source>
</evidence>
<name>A0A318KNK8_9NEIS</name>
<reference evidence="1 2" key="1">
    <citation type="submission" date="2018-05" db="EMBL/GenBank/DDBJ databases">
        <title>Genomic Encyclopedia of Type Strains, Phase IV (KMG-IV): sequencing the most valuable type-strain genomes for metagenomic binning, comparative biology and taxonomic classification.</title>
        <authorList>
            <person name="Goeker M."/>
        </authorList>
    </citation>
    <scope>NUCLEOTIDE SEQUENCE [LARGE SCALE GENOMIC DNA]</scope>
    <source>
        <strain evidence="1 2">DSM 29661</strain>
    </source>
</reference>
<organism evidence="1 2">
    <name type="scientific">Rivihabitans pingtungensis</name>
    <dbReference type="NCBI Taxonomy" id="1054498"/>
    <lineage>
        <taxon>Bacteria</taxon>
        <taxon>Pseudomonadati</taxon>
        <taxon>Pseudomonadota</taxon>
        <taxon>Betaproteobacteria</taxon>
        <taxon>Neisseriales</taxon>
        <taxon>Aquaspirillaceae</taxon>
        <taxon>Rivihabitans</taxon>
    </lineage>
</organism>
<dbReference type="AlphaFoldDB" id="A0A318KNK8"/>
<dbReference type="Proteomes" id="UP000247555">
    <property type="component" value="Unassembled WGS sequence"/>
</dbReference>
<proteinExistence type="predicted"/>
<evidence type="ECO:0000313" key="2">
    <source>
        <dbReference type="Proteomes" id="UP000247555"/>
    </source>
</evidence>
<gene>
    <name evidence="1" type="ORF">DFR34_108102</name>
</gene>
<comment type="caution">
    <text evidence="1">The sequence shown here is derived from an EMBL/GenBank/DDBJ whole genome shotgun (WGS) entry which is preliminary data.</text>
</comment>
<protein>
    <submittedName>
        <fullName evidence="1">Uncharacterized protein</fullName>
    </submittedName>
</protein>
<accession>A0A318KNK8</accession>
<keyword evidence="2" id="KW-1185">Reference proteome</keyword>
<dbReference type="EMBL" id="QJKI01000008">
    <property type="protein sequence ID" value="PXX79210.1"/>
    <property type="molecule type" value="Genomic_DNA"/>
</dbReference>
<sequence length="82" mass="9795">MMFNRDEQIKETLIAFNSYFMVEAVMRLKRIPKNPQSVIKFMGSEDFDHLHKEIIKTVHDNYSMLMNCLSSKDKRKLHALFD</sequence>